<dbReference type="RefSeq" id="WP_184466989.1">
    <property type="nucleotide sequence ID" value="NZ_JACIFY010000002.1"/>
</dbReference>
<feature type="transmembrane region" description="Helical" evidence="1">
    <location>
        <begin position="96"/>
        <end position="120"/>
    </location>
</feature>
<sequence length="198" mass="21807">MNYLRSQKTRTLFHEAFMKGSTKQKKLRVFFAIFVCSWFLLGFVSSVVVIGSNFIPSAEWLARTNPLRVIVGSLSAALFVWIVWKGGAGMSKLKRVLGVIVGPFLGYFMGGSILFIWPLLLPVIAGDVVALPFKVHGLADRLGKNCYSAVKLEDTPFLVGQVCNVPDDIRSRLSPGIGVFVRGWGTRLGVYAHDLSLN</sequence>
<proteinExistence type="predicted"/>
<evidence type="ECO:0000313" key="2">
    <source>
        <dbReference type="EMBL" id="MBB4234224.1"/>
    </source>
</evidence>
<feature type="transmembrane region" description="Helical" evidence="1">
    <location>
        <begin position="29"/>
        <end position="55"/>
    </location>
</feature>
<reference evidence="2 3" key="1">
    <citation type="submission" date="2020-08" db="EMBL/GenBank/DDBJ databases">
        <title>Genomic Encyclopedia of Type Strains, Phase IV (KMG-V): Genome sequencing to study the core and pangenomes of soil and plant-associated prokaryotes.</title>
        <authorList>
            <person name="Whitman W."/>
        </authorList>
    </citation>
    <scope>NUCLEOTIDE SEQUENCE [LARGE SCALE GENOMIC DNA]</scope>
    <source>
        <strain evidence="2 3">SEMIA 4089</strain>
    </source>
</reference>
<name>A0A7W6W391_9HYPH</name>
<gene>
    <name evidence="2" type="ORF">GGD57_000773</name>
</gene>
<feature type="transmembrane region" description="Helical" evidence="1">
    <location>
        <begin position="67"/>
        <end position="84"/>
    </location>
</feature>
<organism evidence="2 3">
    <name type="scientific">Rhizobium esperanzae</name>
    <dbReference type="NCBI Taxonomy" id="1967781"/>
    <lineage>
        <taxon>Bacteria</taxon>
        <taxon>Pseudomonadati</taxon>
        <taxon>Pseudomonadota</taxon>
        <taxon>Alphaproteobacteria</taxon>
        <taxon>Hyphomicrobiales</taxon>
        <taxon>Rhizobiaceae</taxon>
        <taxon>Rhizobium/Agrobacterium group</taxon>
        <taxon>Rhizobium</taxon>
    </lineage>
</organism>
<keyword evidence="1" id="KW-1133">Transmembrane helix</keyword>
<evidence type="ECO:0000256" key="1">
    <source>
        <dbReference type="SAM" id="Phobius"/>
    </source>
</evidence>
<accession>A0A7W6W391</accession>
<keyword evidence="1" id="KW-0472">Membrane</keyword>
<keyword evidence="1" id="KW-0812">Transmembrane</keyword>
<dbReference type="AlphaFoldDB" id="A0A7W6W391"/>
<dbReference type="EMBL" id="JACIFY010000002">
    <property type="protein sequence ID" value="MBB4234224.1"/>
    <property type="molecule type" value="Genomic_DNA"/>
</dbReference>
<dbReference type="Proteomes" id="UP000540909">
    <property type="component" value="Unassembled WGS sequence"/>
</dbReference>
<comment type="caution">
    <text evidence="2">The sequence shown here is derived from an EMBL/GenBank/DDBJ whole genome shotgun (WGS) entry which is preliminary data.</text>
</comment>
<evidence type="ECO:0000313" key="3">
    <source>
        <dbReference type="Proteomes" id="UP000540909"/>
    </source>
</evidence>
<protein>
    <submittedName>
        <fullName evidence="2">Uncharacterized protein</fullName>
    </submittedName>
</protein>